<gene>
    <name evidence="6 9" type="primary">nadX</name>
    <name evidence="9" type="ORF">ENT77_03665</name>
</gene>
<dbReference type="UniPathway" id="UPA00253">
    <property type="reaction ID" value="UER00456"/>
</dbReference>
<evidence type="ECO:0000256" key="2">
    <source>
        <dbReference type="ARBA" id="ARBA00022642"/>
    </source>
</evidence>
<dbReference type="InterPro" id="IPR022487">
    <property type="entry name" value="Asp_DH_arc"/>
</dbReference>
<dbReference type="InterPro" id="IPR036291">
    <property type="entry name" value="NAD(P)-bd_dom_sf"/>
</dbReference>
<organism evidence="9">
    <name type="scientific">Fervidobacterium thailandense</name>
    <dbReference type="NCBI Taxonomy" id="1008305"/>
    <lineage>
        <taxon>Bacteria</taxon>
        <taxon>Thermotogati</taxon>
        <taxon>Thermotogota</taxon>
        <taxon>Thermotogae</taxon>
        <taxon>Thermotogales</taxon>
        <taxon>Fervidobacteriaceae</taxon>
        <taxon>Fervidobacterium</taxon>
    </lineage>
</organism>
<comment type="catalytic activity">
    <reaction evidence="6">
        <text>L-aspartate + NAD(+) + H2O = oxaloacetate + NH4(+) + NADH + H(+)</text>
        <dbReference type="Rhea" id="RHEA:11788"/>
        <dbReference type="ChEBI" id="CHEBI:15377"/>
        <dbReference type="ChEBI" id="CHEBI:15378"/>
        <dbReference type="ChEBI" id="CHEBI:16452"/>
        <dbReference type="ChEBI" id="CHEBI:28938"/>
        <dbReference type="ChEBI" id="CHEBI:29991"/>
        <dbReference type="ChEBI" id="CHEBI:57540"/>
        <dbReference type="ChEBI" id="CHEBI:57945"/>
        <dbReference type="EC" id="1.4.1.21"/>
    </reaction>
</comment>
<reference evidence="9" key="1">
    <citation type="journal article" date="2020" name="mSystems">
        <title>Genome- and Community-Level Interaction Insights into Carbon Utilization and Element Cycling Functions of Hydrothermarchaeota in Hydrothermal Sediment.</title>
        <authorList>
            <person name="Zhou Z."/>
            <person name="Liu Y."/>
            <person name="Xu W."/>
            <person name="Pan J."/>
            <person name="Luo Z.H."/>
            <person name="Li M."/>
        </authorList>
    </citation>
    <scope>NUCLEOTIDE SEQUENCE [LARGE SCALE GENOMIC DNA]</scope>
    <source>
        <strain evidence="9">SpSt-609</strain>
    </source>
</reference>
<proteinExistence type="inferred from homology"/>
<evidence type="ECO:0000313" key="9">
    <source>
        <dbReference type="EMBL" id="HGU40278.1"/>
    </source>
</evidence>
<comment type="similarity">
    <text evidence="1 6">Belongs to the L-aspartate dehydrogenase family.</text>
</comment>
<dbReference type="AlphaFoldDB" id="A0A7C4RVN1"/>
<keyword evidence="4 6" id="KW-0560">Oxidoreductase</keyword>
<dbReference type="SUPFAM" id="SSF51735">
    <property type="entry name" value="NAD(P)-binding Rossmann-fold domains"/>
    <property type="match status" value="1"/>
</dbReference>
<dbReference type="InterPro" id="IPR011182">
    <property type="entry name" value="L-Asp_DH"/>
</dbReference>
<dbReference type="HAMAP" id="MF_01265">
    <property type="entry name" value="NadX"/>
    <property type="match status" value="1"/>
</dbReference>
<evidence type="ECO:0000256" key="5">
    <source>
        <dbReference type="ARBA" id="ARBA00023027"/>
    </source>
</evidence>
<evidence type="ECO:0000259" key="8">
    <source>
        <dbReference type="Pfam" id="PF03447"/>
    </source>
</evidence>
<dbReference type="EMBL" id="DSZY01000014">
    <property type="protein sequence ID" value="HGU40278.1"/>
    <property type="molecule type" value="Genomic_DNA"/>
</dbReference>
<dbReference type="GO" id="GO:0033735">
    <property type="term" value="F:aspartate dehydrogenase [NAD(P)+] activity"/>
    <property type="evidence" value="ECO:0007669"/>
    <property type="project" value="UniProtKB-EC"/>
</dbReference>
<dbReference type="GO" id="GO:0009435">
    <property type="term" value="P:NAD+ biosynthetic process"/>
    <property type="evidence" value="ECO:0007669"/>
    <property type="project" value="UniProtKB-UniRule"/>
</dbReference>
<dbReference type="GO" id="GO:0050661">
    <property type="term" value="F:NADP binding"/>
    <property type="evidence" value="ECO:0007669"/>
    <property type="project" value="UniProtKB-UniRule"/>
</dbReference>
<feature type="domain" description="Aspartate dehydrogenase" evidence="7">
    <location>
        <begin position="147"/>
        <end position="233"/>
    </location>
</feature>
<dbReference type="Pfam" id="PF03447">
    <property type="entry name" value="NAD_binding_3"/>
    <property type="match status" value="1"/>
</dbReference>
<dbReference type="Gene3D" id="3.40.50.720">
    <property type="entry name" value="NAD(P)-binding Rossmann-like Domain"/>
    <property type="match status" value="1"/>
</dbReference>
<dbReference type="GO" id="GO:0051287">
    <property type="term" value="F:NAD binding"/>
    <property type="evidence" value="ECO:0007669"/>
    <property type="project" value="UniProtKB-UniRule"/>
</dbReference>
<name>A0A7C4RVN1_9BACT</name>
<feature type="binding site" evidence="6">
    <location>
        <position position="169"/>
    </location>
    <ligand>
        <name>NAD(+)</name>
        <dbReference type="ChEBI" id="CHEBI:57540"/>
    </ligand>
</feature>
<comment type="pathway">
    <text evidence="6">Cofactor biosynthesis; NAD(+) biosynthesis; iminoaspartate from L-aspartate (dehydrogenase route): step 1/1.</text>
</comment>
<dbReference type="GO" id="GO:0016639">
    <property type="term" value="F:oxidoreductase activity, acting on the CH-NH2 group of donors, NAD or NADP as acceptor"/>
    <property type="evidence" value="ECO:0007669"/>
    <property type="project" value="UniProtKB-UniRule"/>
</dbReference>
<keyword evidence="5 6" id="KW-0520">NAD</keyword>
<dbReference type="NCBIfam" id="TIGR03855">
    <property type="entry name" value="NAD_NadX"/>
    <property type="match status" value="1"/>
</dbReference>
<comment type="catalytic activity">
    <reaction evidence="6">
        <text>L-aspartate + NADP(+) + H2O = oxaloacetate + NH4(+) + NADPH + H(+)</text>
        <dbReference type="Rhea" id="RHEA:11784"/>
        <dbReference type="ChEBI" id="CHEBI:15377"/>
        <dbReference type="ChEBI" id="CHEBI:15378"/>
        <dbReference type="ChEBI" id="CHEBI:16452"/>
        <dbReference type="ChEBI" id="CHEBI:28938"/>
        <dbReference type="ChEBI" id="CHEBI:29991"/>
        <dbReference type="ChEBI" id="CHEBI:57783"/>
        <dbReference type="ChEBI" id="CHEBI:58349"/>
        <dbReference type="EC" id="1.4.1.21"/>
    </reaction>
</comment>
<dbReference type="InterPro" id="IPR002811">
    <property type="entry name" value="Asp_DH"/>
</dbReference>
<dbReference type="InterPro" id="IPR005106">
    <property type="entry name" value="Asp/hSer_DH_NAD-bd"/>
</dbReference>
<keyword evidence="3 6" id="KW-0521">NADP</keyword>
<sequence length="246" mass="27031">MKVFFIGGGNITRIVLEKLGNRIERCWYYDLEEKQIPCQFIGNSFHVPVEADVVVEAASVEAVKTYGIDVLKSGKDFYVISSGAFADEEFTRKFAEALKHSPSRVFVPSGAVGGIDIICALEGYLESVKLRTRKPPTAFGMDSNSISEPCVLFSGSVYEAIRNFPQNINVAVTLALAAKDFNKVRVEVLVDPSISQNIHELEISSPVGNYKLVLQNKPSPNPKTSYLAPLSLVAALKKRIEKFIVG</sequence>
<dbReference type="InterPro" id="IPR020626">
    <property type="entry name" value="Asp_DH_prok"/>
</dbReference>
<evidence type="ECO:0000256" key="1">
    <source>
        <dbReference type="ARBA" id="ARBA00008331"/>
    </source>
</evidence>
<feature type="binding site" evidence="6">
    <location>
        <position position="111"/>
    </location>
    <ligand>
        <name>NAD(+)</name>
        <dbReference type="ChEBI" id="CHEBI:57540"/>
    </ligand>
</feature>
<dbReference type="PIRSF" id="PIRSF005227">
    <property type="entry name" value="Asp_dh_NAD_syn"/>
    <property type="match status" value="1"/>
</dbReference>
<keyword evidence="2 6" id="KW-0662">Pyridine nucleotide biosynthesis</keyword>
<dbReference type="Pfam" id="PF01958">
    <property type="entry name" value="Asp_DH_C"/>
    <property type="match status" value="1"/>
</dbReference>
<protein>
    <recommendedName>
        <fullName evidence="6">L-aspartate dehydrogenase</fullName>
        <ecNumber evidence="6">1.4.1.21</ecNumber>
    </recommendedName>
</protein>
<accession>A0A7C4RVN1</accession>
<dbReference type="PANTHER" id="PTHR31873">
    <property type="entry name" value="L-ASPARTATE DEHYDROGENASE-RELATED"/>
    <property type="match status" value="1"/>
</dbReference>
<feature type="active site" evidence="6">
    <location>
        <position position="199"/>
    </location>
</feature>
<dbReference type="NCBIfam" id="NF009829">
    <property type="entry name" value="PRK13303.1-4"/>
    <property type="match status" value="1"/>
</dbReference>
<evidence type="ECO:0000256" key="6">
    <source>
        <dbReference type="HAMAP-Rule" id="MF_01265"/>
    </source>
</evidence>
<dbReference type="SUPFAM" id="SSF55347">
    <property type="entry name" value="Glyceraldehyde-3-phosphate dehydrogenase-like, C-terminal domain"/>
    <property type="match status" value="1"/>
</dbReference>
<evidence type="ECO:0000256" key="4">
    <source>
        <dbReference type="ARBA" id="ARBA00023002"/>
    </source>
</evidence>
<comment type="caution">
    <text evidence="9">The sequence shown here is derived from an EMBL/GenBank/DDBJ whole genome shotgun (WGS) entry which is preliminary data.</text>
</comment>
<dbReference type="PANTHER" id="PTHR31873:SF6">
    <property type="entry name" value="ASPARTATE DEHYDROGENASE DOMAIN-CONTAINING PROTEIN"/>
    <property type="match status" value="1"/>
</dbReference>
<dbReference type="Gene3D" id="3.30.360.10">
    <property type="entry name" value="Dihydrodipicolinate Reductase, domain 2"/>
    <property type="match status" value="1"/>
</dbReference>
<dbReference type="EC" id="1.4.1.21" evidence="6"/>
<evidence type="ECO:0000259" key="7">
    <source>
        <dbReference type="Pfam" id="PF01958"/>
    </source>
</evidence>
<feature type="domain" description="Aspartate/homoserine dehydrogenase NAD-binding" evidence="8">
    <location>
        <begin position="50"/>
        <end position="108"/>
    </location>
</feature>
<evidence type="ECO:0000256" key="3">
    <source>
        <dbReference type="ARBA" id="ARBA00022857"/>
    </source>
</evidence>
<comment type="miscellaneous">
    <text evidence="6">The iminoaspartate product is unstable in aqueous solution and can decompose to oxaloacetate and ammonia.</text>
</comment>
<comment type="function">
    <text evidence="6">Specifically catalyzes the NAD or NADP-dependent dehydrogenation of L-aspartate to iminoaspartate.</text>
</comment>